<organism evidence="2 3">
    <name type="scientific">Phialocephala subalpina</name>
    <dbReference type="NCBI Taxonomy" id="576137"/>
    <lineage>
        <taxon>Eukaryota</taxon>
        <taxon>Fungi</taxon>
        <taxon>Dikarya</taxon>
        <taxon>Ascomycota</taxon>
        <taxon>Pezizomycotina</taxon>
        <taxon>Leotiomycetes</taxon>
        <taxon>Helotiales</taxon>
        <taxon>Mollisiaceae</taxon>
        <taxon>Phialocephala</taxon>
        <taxon>Phialocephala fortinii species complex</taxon>
    </lineage>
</organism>
<proteinExistence type="predicted"/>
<feature type="region of interest" description="Disordered" evidence="1">
    <location>
        <begin position="252"/>
        <end position="278"/>
    </location>
</feature>
<protein>
    <submittedName>
        <fullName evidence="2">Uncharacterized protein</fullName>
    </submittedName>
</protein>
<dbReference type="Proteomes" id="UP000184330">
    <property type="component" value="Unassembled WGS sequence"/>
</dbReference>
<dbReference type="AlphaFoldDB" id="A0A1L7XJ93"/>
<evidence type="ECO:0000256" key="1">
    <source>
        <dbReference type="SAM" id="MobiDB-lite"/>
    </source>
</evidence>
<reference evidence="2 3" key="1">
    <citation type="submission" date="2016-03" db="EMBL/GenBank/DDBJ databases">
        <authorList>
            <person name="Ploux O."/>
        </authorList>
    </citation>
    <scope>NUCLEOTIDE SEQUENCE [LARGE SCALE GENOMIC DNA]</scope>
    <source>
        <strain evidence="2 3">UAMH 11012</strain>
    </source>
</reference>
<name>A0A1L7XJ93_9HELO</name>
<dbReference type="EMBL" id="FJOG01000029">
    <property type="protein sequence ID" value="CZR65122.1"/>
    <property type="molecule type" value="Genomic_DNA"/>
</dbReference>
<keyword evidence="3" id="KW-1185">Reference proteome</keyword>
<accession>A0A1L7XJ93</accession>
<sequence length="312" mass="35510">MIEYTFTDIPGEIRNQIYSLLLIIPRVSTPRRLGDPPIYPQILSTCHKIHEEARQILLRLYYDTISSASLISLIRRYHIRVRLDCDPNFSVRKATDAFSGVDELTLEVFQAQFGSSDHKVLRLFEGIRAVKKTRIYGSTTMFPEYAEWLEESMRTPVGEEVLPFDKDRIVEKQVRSYDIWTVSGSEATKPHRQVHGDNYHGTVYWTILLQAWVNMIVRFDEPPPPPPPPPGFVRPVQLDTSTAYTPGLRTHLSMDQQPTEGATPALQPNAPEEQSLNMETLSAAVKLLPLTPLRDEDRVANKLVGRSSAEVK</sequence>
<evidence type="ECO:0000313" key="2">
    <source>
        <dbReference type="EMBL" id="CZR65122.1"/>
    </source>
</evidence>
<gene>
    <name evidence="2" type="ORF">PAC_15022</name>
</gene>
<evidence type="ECO:0000313" key="3">
    <source>
        <dbReference type="Proteomes" id="UP000184330"/>
    </source>
</evidence>
<dbReference type="OrthoDB" id="2951834at2759"/>